<evidence type="ECO:0000256" key="1">
    <source>
        <dbReference type="ARBA" id="ARBA00004651"/>
    </source>
</evidence>
<keyword evidence="5 8" id="KW-0812">Transmembrane</keyword>
<feature type="transmembrane region" description="Helical" evidence="8">
    <location>
        <begin position="175"/>
        <end position="194"/>
    </location>
</feature>
<name>A0ABT3KPG3_9BURK</name>
<feature type="transmembrane region" description="Helical" evidence="8">
    <location>
        <begin position="125"/>
        <end position="143"/>
    </location>
</feature>
<dbReference type="PANTHER" id="PTHR32196:SF21">
    <property type="entry name" value="ABC TRANSPORTER PERMEASE PROTEIN YPHD-RELATED"/>
    <property type="match status" value="1"/>
</dbReference>
<keyword evidence="2" id="KW-0813">Transport</keyword>
<keyword evidence="10" id="KW-1185">Reference proteome</keyword>
<dbReference type="EMBL" id="QZCW01000001">
    <property type="protein sequence ID" value="MCW5320206.1"/>
    <property type="molecule type" value="Genomic_DNA"/>
</dbReference>
<feature type="transmembrane region" description="Helical" evidence="8">
    <location>
        <begin position="96"/>
        <end position="118"/>
    </location>
</feature>
<dbReference type="InterPro" id="IPR001851">
    <property type="entry name" value="ABC_transp_permease"/>
</dbReference>
<comment type="caution">
    <text evidence="9">The sequence shown here is derived from an EMBL/GenBank/DDBJ whole genome shotgun (WGS) entry which is preliminary data.</text>
</comment>
<evidence type="ECO:0000313" key="10">
    <source>
        <dbReference type="Proteomes" id="UP001208935"/>
    </source>
</evidence>
<evidence type="ECO:0000256" key="3">
    <source>
        <dbReference type="ARBA" id="ARBA00022475"/>
    </source>
</evidence>
<keyword evidence="4" id="KW-0997">Cell inner membrane</keyword>
<evidence type="ECO:0000256" key="5">
    <source>
        <dbReference type="ARBA" id="ARBA00022692"/>
    </source>
</evidence>
<organism evidence="9 10">
    <name type="scientific">Verminephrobacter aporrectodeae subsp. tuberculatae</name>
    <dbReference type="NCBI Taxonomy" id="1110392"/>
    <lineage>
        <taxon>Bacteria</taxon>
        <taxon>Pseudomonadati</taxon>
        <taxon>Pseudomonadota</taxon>
        <taxon>Betaproteobacteria</taxon>
        <taxon>Burkholderiales</taxon>
        <taxon>Comamonadaceae</taxon>
        <taxon>Verminephrobacter</taxon>
    </lineage>
</organism>
<evidence type="ECO:0000256" key="8">
    <source>
        <dbReference type="SAM" id="Phobius"/>
    </source>
</evidence>
<feature type="transmembrane region" description="Helical" evidence="8">
    <location>
        <begin position="258"/>
        <end position="291"/>
    </location>
</feature>
<keyword evidence="3" id="KW-1003">Cell membrane</keyword>
<dbReference type="Pfam" id="PF02653">
    <property type="entry name" value="BPD_transp_2"/>
    <property type="match status" value="1"/>
</dbReference>
<protein>
    <submittedName>
        <fullName evidence="9">ABC transporter permease</fullName>
    </submittedName>
</protein>
<sequence length="332" mass="34723">MHEPWSGRLRRTVKTPEGYLSALLAVLVLFFGALAPGFLSSGNAVNLLEGCCVTAIMAIGLLVVLVVGGIDISFAATASVAQYLAGYLATRAHWPMPLVIAANLLTGALLGGLNALLIDRLRATSIIITISTMSLYFALLMYFTGGRSIYDLPAWWSDPVVLWQWSGEGDTTVRVTLPILVLLVVAALTAWLLNRTALGRQVHAVGGNPEAARRVGVRLLAVHLFAYGYLGLLAALAGLVQAHRVGESVPNALVGGELFVLASAVLGGASLTGGTGTVGGVLLGIVLLAVLRNGLNLMGISPYFFQVLLGLVVLASAAATGRKHRRPRDAIA</sequence>
<reference evidence="10" key="1">
    <citation type="submission" date="2023-07" db="EMBL/GenBank/DDBJ databases">
        <title>Verminephrobacter genomes.</title>
        <authorList>
            <person name="Lund M.B."/>
        </authorList>
    </citation>
    <scope>NUCLEOTIDE SEQUENCE [LARGE SCALE GENOMIC DNA]</scope>
    <source>
        <strain evidence="10">AtM5-05</strain>
    </source>
</reference>
<comment type="subcellular location">
    <subcellularLocation>
        <location evidence="1">Cell membrane</location>
        <topology evidence="1">Multi-pass membrane protein</topology>
    </subcellularLocation>
</comment>
<proteinExistence type="predicted"/>
<feature type="transmembrane region" description="Helical" evidence="8">
    <location>
        <begin position="303"/>
        <end position="321"/>
    </location>
</feature>
<dbReference type="Proteomes" id="UP001208935">
    <property type="component" value="Unassembled WGS sequence"/>
</dbReference>
<evidence type="ECO:0000256" key="4">
    <source>
        <dbReference type="ARBA" id="ARBA00022519"/>
    </source>
</evidence>
<feature type="transmembrane region" description="Helical" evidence="8">
    <location>
        <begin position="20"/>
        <end position="39"/>
    </location>
</feature>
<keyword evidence="7 8" id="KW-0472">Membrane</keyword>
<feature type="transmembrane region" description="Helical" evidence="8">
    <location>
        <begin position="51"/>
        <end position="76"/>
    </location>
</feature>
<dbReference type="PANTHER" id="PTHR32196">
    <property type="entry name" value="ABC TRANSPORTER PERMEASE PROTEIN YPHD-RELATED-RELATED"/>
    <property type="match status" value="1"/>
</dbReference>
<gene>
    <name evidence="9" type="ORF">D5039_03125</name>
</gene>
<accession>A0ABT3KPG3</accession>
<feature type="transmembrane region" description="Helical" evidence="8">
    <location>
        <begin position="215"/>
        <end position="238"/>
    </location>
</feature>
<keyword evidence="6 8" id="KW-1133">Transmembrane helix</keyword>
<evidence type="ECO:0000313" key="9">
    <source>
        <dbReference type="EMBL" id="MCW5320206.1"/>
    </source>
</evidence>
<dbReference type="CDD" id="cd06579">
    <property type="entry name" value="TM_PBP1_transp_AraH_like"/>
    <property type="match status" value="1"/>
</dbReference>
<evidence type="ECO:0000256" key="7">
    <source>
        <dbReference type="ARBA" id="ARBA00023136"/>
    </source>
</evidence>
<evidence type="ECO:0000256" key="2">
    <source>
        <dbReference type="ARBA" id="ARBA00022448"/>
    </source>
</evidence>
<evidence type="ECO:0000256" key="6">
    <source>
        <dbReference type="ARBA" id="ARBA00022989"/>
    </source>
</evidence>